<dbReference type="InterPro" id="IPR039657">
    <property type="entry name" value="Dimethylallyltransferase"/>
</dbReference>
<evidence type="ECO:0000256" key="6">
    <source>
        <dbReference type="ARBA" id="ARBA00022741"/>
    </source>
</evidence>
<evidence type="ECO:0000256" key="8">
    <source>
        <dbReference type="ARBA" id="ARBA00022842"/>
    </source>
</evidence>
<dbReference type="RefSeq" id="WP_203552014.1">
    <property type="nucleotide sequence ID" value="NZ_JACAOD020000001.1"/>
</dbReference>
<proteinExistence type="inferred from homology"/>
<comment type="subunit">
    <text evidence="10">Monomer.</text>
</comment>
<protein>
    <recommendedName>
        <fullName evidence="10">tRNA dimethylallyltransferase</fullName>
        <ecNumber evidence="10">2.5.1.75</ecNumber>
    </recommendedName>
    <alternativeName>
        <fullName evidence="10">Dimethylallyl diphosphate:tRNA dimethylallyltransferase</fullName>
        <shortName evidence="10">DMAPP:tRNA dimethylallyltransferase</shortName>
        <shortName evidence="10">DMATase</shortName>
    </alternativeName>
    <alternativeName>
        <fullName evidence="10">Isopentenyl-diphosphate:tRNA isopentenyltransferase</fullName>
        <shortName evidence="10">IPP transferase</shortName>
        <shortName evidence="10">IPPT</shortName>
        <shortName evidence="10">IPTase</shortName>
    </alternativeName>
</protein>
<comment type="cofactor">
    <cofactor evidence="1 10">
        <name>Mg(2+)</name>
        <dbReference type="ChEBI" id="CHEBI:18420"/>
    </cofactor>
</comment>
<evidence type="ECO:0000256" key="9">
    <source>
        <dbReference type="ARBA" id="ARBA00049563"/>
    </source>
</evidence>
<gene>
    <name evidence="10 14" type="primary">miaA</name>
    <name evidence="14" type="ORF">CHTY_000710</name>
</gene>
<dbReference type="InterPro" id="IPR018022">
    <property type="entry name" value="IPT"/>
</dbReference>
<keyword evidence="8 10" id="KW-0460">Magnesium</keyword>
<dbReference type="Gene3D" id="3.40.50.300">
    <property type="entry name" value="P-loop containing nucleotide triphosphate hydrolases"/>
    <property type="match status" value="1"/>
</dbReference>
<comment type="catalytic activity">
    <reaction evidence="9 10 11">
        <text>adenosine(37) in tRNA + dimethylallyl diphosphate = N(6)-dimethylallyladenosine(37) in tRNA + diphosphate</text>
        <dbReference type="Rhea" id="RHEA:26482"/>
        <dbReference type="Rhea" id="RHEA-COMP:10162"/>
        <dbReference type="Rhea" id="RHEA-COMP:10375"/>
        <dbReference type="ChEBI" id="CHEBI:33019"/>
        <dbReference type="ChEBI" id="CHEBI:57623"/>
        <dbReference type="ChEBI" id="CHEBI:74411"/>
        <dbReference type="ChEBI" id="CHEBI:74415"/>
        <dbReference type="EC" id="2.5.1.75"/>
    </reaction>
</comment>
<feature type="binding site" evidence="10">
    <location>
        <begin position="11"/>
        <end position="16"/>
    </location>
    <ligand>
        <name>substrate</name>
    </ligand>
</feature>
<evidence type="ECO:0000256" key="2">
    <source>
        <dbReference type="ARBA" id="ARBA00003213"/>
    </source>
</evidence>
<evidence type="ECO:0000313" key="14">
    <source>
        <dbReference type="EMBL" id="MBP5835754.1"/>
    </source>
</evidence>
<organism evidence="14 15">
    <name type="scientific">Candidatus Phytoplasma meliae</name>
    <dbReference type="NCBI Taxonomy" id="1848402"/>
    <lineage>
        <taxon>Bacteria</taxon>
        <taxon>Bacillati</taxon>
        <taxon>Mycoplasmatota</taxon>
        <taxon>Mollicutes</taxon>
        <taxon>Acholeplasmatales</taxon>
        <taxon>Acholeplasmataceae</taxon>
        <taxon>Candidatus Phytoplasma</taxon>
        <taxon>16SrXIII (Mexican periwinkle virescence group)</taxon>
    </lineage>
</organism>
<evidence type="ECO:0000256" key="7">
    <source>
        <dbReference type="ARBA" id="ARBA00022840"/>
    </source>
</evidence>
<comment type="function">
    <text evidence="2 10 12">Catalyzes the transfer of a dimethylallyl group onto the adenine at position 37 in tRNAs that read codons beginning with uridine, leading to the formation of N6-(dimethylallyl)adenosine (i(6)A).</text>
</comment>
<dbReference type="NCBIfam" id="TIGR00174">
    <property type="entry name" value="miaA"/>
    <property type="match status" value="1"/>
</dbReference>
<evidence type="ECO:0000256" key="4">
    <source>
        <dbReference type="ARBA" id="ARBA00022679"/>
    </source>
</evidence>
<dbReference type="EC" id="2.5.1.75" evidence="10"/>
<reference evidence="14" key="1">
    <citation type="submission" date="2021-04" db="EMBL/GenBank/DDBJ databases">
        <title>Genomic features of Candidatus Phytoplasma meliae isolate ChTYXIII (1SrXIII-G).</title>
        <authorList>
            <person name="Fernandez F.D."/>
            <person name="Conci L.R."/>
        </authorList>
    </citation>
    <scope>NUCLEOTIDE SEQUENCE [LARGE SCALE GENOMIC DNA]</scope>
    <source>
        <strain evidence="14">ChTYXIII-Mo</strain>
    </source>
</reference>
<feature type="binding site" evidence="10">
    <location>
        <begin position="9"/>
        <end position="16"/>
    </location>
    <ligand>
        <name>ATP</name>
        <dbReference type="ChEBI" id="CHEBI:30616"/>
    </ligand>
</feature>
<evidence type="ECO:0000256" key="11">
    <source>
        <dbReference type="RuleBase" id="RU003783"/>
    </source>
</evidence>
<comment type="caution">
    <text evidence="14">The sequence shown here is derived from an EMBL/GenBank/DDBJ whole genome shotgun (WGS) entry which is preliminary data.</text>
</comment>
<dbReference type="PANTHER" id="PTHR11088">
    <property type="entry name" value="TRNA DIMETHYLALLYLTRANSFERASE"/>
    <property type="match status" value="1"/>
</dbReference>
<dbReference type="SUPFAM" id="SSF52540">
    <property type="entry name" value="P-loop containing nucleoside triphosphate hydrolases"/>
    <property type="match status" value="2"/>
</dbReference>
<dbReference type="Pfam" id="PF01715">
    <property type="entry name" value="IPPT"/>
    <property type="match status" value="1"/>
</dbReference>
<evidence type="ECO:0000256" key="1">
    <source>
        <dbReference type="ARBA" id="ARBA00001946"/>
    </source>
</evidence>
<dbReference type="PANTHER" id="PTHR11088:SF60">
    <property type="entry name" value="TRNA DIMETHYLALLYLTRANSFERASE"/>
    <property type="match status" value="1"/>
</dbReference>
<feature type="site" description="Interaction with substrate tRNA" evidence="10">
    <location>
        <position position="96"/>
    </location>
</feature>
<sequence>MKKIVAIAGPTASGKTDLSIKLAKRFNFEIINCDSTQMYQYYNIGTAKIKKEEMDGIQHHLLDFLSPENNYSIYHFQRDARQKISTIDSPLFVGGSGLYLKSALFDYELTCKPLIKQKFTNGDLENMLRIVKKKDPQLVLDVKNPLRIISAYYDILSGNLRSQKTKKNYPLYSLLILYLNIDRPVLKNRVILRLENMLKNGFIEEVKFLLTKFPKANFNIIGYREIKCFLEGESSLDEAKRLIIQKTMQYAKRQKNWFQNQMKPVILDTLSPCLEQVASQMISNFITKT</sequence>
<keyword evidence="15" id="KW-1185">Reference proteome</keyword>
<accession>A0ABS5CXQ8</accession>
<keyword evidence="7 10" id="KW-0067">ATP-binding</keyword>
<keyword evidence="6 10" id="KW-0547">Nucleotide-binding</keyword>
<keyword evidence="4 10" id="KW-0808">Transferase</keyword>
<evidence type="ECO:0000313" key="15">
    <source>
        <dbReference type="Proteomes" id="UP001195571"/>
    </source>
</evidence>
<evidence type="ECO:0000256" key="3">
    <source>
        <dbReference type="ARBA" id="ARBA00005842"/>
    </source>
</evidence>
<dbReference type="InterPro" id="IPR027417">
    <property type="entry name" value="P-loop_NTPase"/>
</dbReference>
<comment type="similarity">
    <text evidence="3 10 13">Belongs to the IPP transferase family.</text>
</comment>
<feature type="region of interest" description="Interaction with substrate tRNA" evidence="10">
    <location>
        <begin position="34"/>
        <end position="37"/>
    </location>
</feature>
<dbReference type="HAMAP" id="MF_00185">
    <property type="entry name" value="IPP_trans"/>
    <property type="match status" value="1"/>
</dbReference>
<dbReference type="GO" id="GO:0052381">
    <property type="term" value="F:tRNA dimethylallyltransferase activity"/>
    <property type="evidence" value="ECO:0007669"/>
    <property type="project" value="UniProtKB-EC"/>
</dbReference>
<comment type="caution">
    <text evidence="10">Lacks conserved residue(s) required for the propagation of feature annotation.</text>
</comment>
<evidence type="ECO:0000256" key="10">
    <source>
        <dbReference type="HAMAP-Rule" id="MF_00185"/>
    </source>
</evidence>
<keyword evidence="5 10" id="KW-0819">tRNA processing</keyword>
<dbReference type="EMBL" id="JACAOD020000001">
    <property type="protein sequence ID" value="MBP5835754.1"/>
    <property type="molecule type" value="Genomic_DNA"/>
</dbReference>
<name>A0ABS5CXQ8_9MOLU</name>
<evidence type="ECO:0000256" key="12">
    <source>
        <dbReference type="RuleBase" id="RU003784"/>
    </source>
</evidence>
<dbReference type="Proteomes" id="UP001195571">
    <property type="component" value="Unassembled WGS sequence"/>
</dbReference>
<evidence type="ECO:0000256" key="13">
    <source>
        <dbReference type="RuleBase" id="RU003785"/>
    </source>
</evidence>
<evidence type="ECO:0000256" key="5">
    <source>
        <dbReference type="ARBA" id="ARBA00022694"/>
    </source>
</evidence>